<keyword evidence="2" id="KW-1185">Reference proteome</keyword>
<comment type="caution">
    <text evidence="1">The sequence shown here is derived from an EMBL/GenBank/DDBJ whole genome shotgun (WGS) entry which is preliminary data.</text>
</comment>
<proteinExistence type="predicted"/>
<reference evidence="1" key="1">
    <citation type="journal article" date="2019" name="bioRxiv">
        <title>The Genome of the Zebra Mussel, Dreissena polymorpha: A Resource for Invasive Species Research.</title>
        <authorList>
            <person name="McCartney M.A."/>
            <person name="Auch B."/>
            <person name="Kono T."/>
            <person name="Mallez S."/>
            <person name="Zhang Y."/>
            <person name="Obille A."/>
            <person name="Becker A."/>
            <person name="Abrahante J.E."/>
            <person name="Garbe J."/>
            <person name="Badalamenti J.P."/>
            <person name="Herman A."/>
            <person name="Mangelson H."/>
            <person name="Liachko I."/>
            <person name="Sullivan S."/>
            <person name="Sone E.D."/>
            <person name="Koren S."/>
            <person name="Silverstein K.A.T."/>
            <person name="Beckman K.B."/>
            <person name="Gohl D.M."/>
        </authorList>
    </citation>
    <scope>NUCLEOTIDE SEQUENCE</scope>
    <source>
        <strain evidence="1">Duluth1</strain>
        <tissue evidence="1">Whole animal</tissue>
    </source>
</reference>
<evidence type="ECO:0000313" key="2">
    <source>
        <dbReference type="Proteomes" id="UP000828390"/>
    </source>
</evidence>
<gene>
    <name evidence="1" type="ORF">DPMN_072931</name>
</gene>
<dbReference type="AlphaFoldDB" id="A0A9D4BY73"/>
<reference evidence="1" key="2">
    <citation type="submission" date="2020-11" db="EMBL/GenBank/DDBJ databases">
        <authorList>
            <person name="McCartney M.A."/>
            <person name="Auch B."/>
            <person name="Kono T."/>
            <person name="Mallez S."/>
            <person name="Becker A."/>
            <person name="Gohl D.M."/>
            <person name="Silverstein K.A.T."/>
            <person name="Koren S."/>
            <person name="Bechman K.B."/>
            <person name="Herman A."/>
            <person name="Abrahante J.E."/>
            <person name="Garbe J."/>
        </authorList>
    </citation>
    <scope>NUCLEOTIDE SEQUENCE</scope>
    <source>
        <strain evidence="1">Duluth1</strain>
        <tissue evidence="1">Whole animal</tissue>
    </source>
</reference>
<dbReference type="Proteomes" id="UP000828390">
    <property type="component" value="Unassembled WGS sequence"/>
</dbReference>
<sequence length="94" mass="10286">MGRGAFRMQLGPVEKLQEAIVVDIEDDVLLGYDVLGNAKSPADIILSRGIISLEGQEIPCIKKRLRQMRKVTVAEEASVQENCGAVVEVYVEGE</sequence>
<accession>A0A9D4BY73</accession>
<name>A0A9D4BY73_DREPO</name>
<protein>
    <submittedName>
        <fullName evidence="1">Uncharacterized protein</fullName>
    </submittedName>
</protein>
<dbReference type="EMBL" id="JAIWYP010000014">
    <property type="protein sequence ID" value="KAH3713146.1"/>
    <property type="molecule type" value="Genomic_DNA"/>
</dbReference>
<evidence type="ECO:0000313" key="1">
    <source>
        <dbReference type="EMBL" id="KAH3713146.1"/>
    </source>
</evidence>
<organism evidence="1 2">
    <name type="scientific">Dreissena polymorpha</name>
    <name type="common">Zebra mussel</name>
    <name type="synonym">Mytilus polymorpha</name>
    <dbReference type="NCBI Taxonomy" id="45954"/>
    <lineage>
        <taxon>Eukaryota</taxon>
        <taxon>Metazoa</taxon>
        <taxon>Spiralia</taxon>
        <taxon>Lophotrochozoa</taxon>
        <taxon>Mollusca</taxon>
        <taxon>Bivalvia</taxon>
        <taxon>Autobranchia</taxon>
        <taxon>Heteroconchia</taxon>
        <taxon>Euheterodonta</taxon>
        <taxon>Imparidentia</taxon>
        <taxon>Neoheterodontei</taxon>
        <taxon>Myida</taxon>
        <taxon>Dreissenoidea</taxon>
        <taxon>Dreissenidae</taxon>
        <taxon>Dreissena</taxon>
    </lineage>
</organism>